<keyword evidence="1" id="KW-0547">Nucleotide-binding</keyword>
<evidence type="ECO:0000313" key="7">
    <source>
        <dbReference type="Proteomes" id="UP000614200"/>
    </source>
</evidence>
<dbReference type="SMART" id="SM00491">
    <property type="entry name" value="HELICc2"/>
    <property type="match status" value="1"/>
</dbReference>
<keyword evidence="7" id="KW-1185">Reference proteome</keyword>
<dbReference type="Gene3D" id="3.40.50.300">
    <property type="entry name" value="P-loop containing nucleotide triphosphate hydrolases"/>
    <property type="match status" value="2"/>
</dbReference>
<dbReference type="Pfam" id="PF13307">
    <property type="entry name" value="Helicase_C_2"/>
    <property type="match status" value="1"/>
</dbReference>
<dbReference type="PROSITE" id="PS51193">
    <property type="entry name" value="HELICASE_ATP_BIND_2"/>
    <property type="match status" value="1"/>
</dbReference>
<keyword evidence="3" id="KW-0067">ATP-binding</keyword>
<comment type="caution">
    <text evidence="6">The sequence shown here is derived from an EMBL/GenBank/DDBJ whole genome shotgun (WGS) entry which is preliminary data.</text>
</comment>
<dbReference type="InterPro" id="IPR045028">
    <property type="entry name" value="DinG/Rad3-like"/>
</dbReference>
<organism evidence="6 7">
    <name type="scientific">Fusibacter ferrireducens</name>
    <dbReference type="NCBI Taxonomy" id="2785058"/>
    <lineage>
        <taxon>Bacteria</taxon>
        <taxon>Bacillati</taxon>
        <taxon>Bacillota</taxon>
        <taxon>Clostridia</taxon>
        <taxon>Eubacteriales</taxon>
        <taxon>Eubacteriales Family XII. Incertae Sedis</taxon>
        <taxon>Fusibacter</taxon>
    </lineage>
</organism>
<reference evidence="6 7" key="1">
    <citation type="submission" date="2020-11" db="EMBL/GenBank/DDBJ databases">
        <title>Fusibacter basophilias sp. nov.</title>
        <authorList>
            <person name="Qiu D."/>
        </authorList>
    </citation>
    <scope>NUCLEOTIDE SEQUENCE [LARGE SCALE GENOMIC DNA]</scope>
    <source>
        <strain evidence="6 7">Q10-2</strain>
    </source>
</reference>
<dbReference type="SUPFAM" id="SSF52540">
    <property type="entry name" value="P-loop containing nucleoside triphosphate hydrolases"/>
    <property type="match status" value="1"/>
</dbReference>
<dbReference type="InterPro" id="IPR014013">
    <property type="entry name" value="Helic_SF1/SF2_ATP-bd_DinG/Rad3"/>
</dbReference>
<evidence type="ECO:0000256" key="1">
    <source>
        <dbReference type="ARBA" id="ARBA00022741"/>
    </source>
</evidence>
<accession>A0ABR9ZWB7</accession>
<comment type="similarity">
    <text evidence="4">Belongs to the helicase family. DinG subfamily.</text>
</comment>
<dbReference type="PANTHER" id="PTHR11472">
    <property type="entry name" value="DNA REPAIR DEAD HELICASE RAD3/XP-D SUBFAMILY MEMBER"/>
    <property type="match status" value="1"/>
</dbReference>
<evidence type="ECO:0000256" key="4">
    <source>
        <dbReference type="ARBA" id="ARBA00038058"/>
    </source>
</evidence>
<evidence type="ECO:0000313" key="6">
    <source>
        <dbReference type="EMBL" id="MBF4694762.1"/>
    </source>
</evidence>
<dbReference type="Proteomes" id="UP000614200">
    <property type="component" value="Unassembled WGS sequence"/>
</dbReference>
<evidence type="ECO:0000256" key="2">
    <source>
        <dbReference type="ARBA" id="ARBA00022801"/>
    </source>
</evidence>
<gene>
    <name evidence="6" type="ORF">ISU02_16735</name>
</gene>
<dbReference type="GO" id="GO:0004386">
    <property type="term" value="F:helicase activity"/>
    <property type="evidence" value="ECO:0007669"/>
    <property type="project" value="UniProtKB-KW"/>
</dbReference>
<evidence type="ECO:0000259" key="5">
    <source>
        <dbReference type="PROSITE" id="PS51193"/>
    </source>
</evidence>
<sequence length="738" mass="85194">MSILNILKQKKIITEESKGLFILKDCLLYEQFTGKTYTYRLVNYMNGKQEYLFHRKKQIDRSSYREIALKIAVSDLFGSDYSRTGLAMIEYIFNKVFTNFGYVLRQEQVNLSKHMYQVMTNGKISMSDIPVGLGKTHAYLVAAIVFKMFHAKSKMKPIIISTSSIELQKAIIKDYIPDISKMLLAYGIIERPVTCIMRKGKDNYLCERRLKDYVESLDPDKKIMSEYVALTKLMNSDGIDLDEIEGISGYDRRKICVNLNNCLTCSIQSNCRYQKHMKKAKKSGHDLQICNHNYFLADVIRKRRGLSGLFPDYDKVVIDEAHKLRDAANQMYGTSISQSEIIKILKKAMPKNDDSTMKKILMNLCNEGIIYSNKFFDELICQIPKELQEEETEKYKTFITQRARVLLSQVTTNLEEIHRAINDRDRKLASDVRRLLRNMKVFNRCHIIYWLEMPYSKGQTILASVPITLSQELGEDLWLNDKSYILTSGTIAVEGDFKYIKNELGMNRIPMTKLQEISKDSPFNFKENCLLYISENTIYPDYDNQQYIDGLIDEIENLIRMSNGHALVLFTSYKPLRLVYQGLANRISEIPLYQMTRGRSDILDEFKASGNGVLFATGSMWEGVNIPGDILSHLIIVKLPFPIPDPFNDYERTCYKTADDYVKEVLVPQMLIKLRQGAGRLIRNETDSGVISILDSRASTKGKYHNDVIKALPKCRLGKEHCEINAFLKQKKPHSFFE</sequence>
<dbReference type="InterPro" id="IPR006555">
    <property type="entry name" value="ATP-dep_Helicase_C"/>
</dbReference>
<protein>
    <submittedName>
        <fullName evidence="6">ATP-dependent DNA helicase</fullName>
    </submittedName>
</protein>
<proteinExistence type="inferred from homology"/>
<evidence type="ECO:0000256" key="3">
    <source>
        <dbReference type="ARBA" id="ARBA00022840"/>
    </source>
</evidence>
<dbReference type="PANTHER" id="PTHR11472:SF34">
    <property type="entry name" value="REGULATOR OF TELOMERE ELONGATION HELICASE 1"/>
    <property type="match status" value="1"/>
</dbReference>
<dbReference type="InterPro" id="IPR027417">
    <property type="entry name" value="P-loop_NTPase"/>
</dbReference>
<feature type="domain" description="Helicase ATP-binding" evidence="5">
    <location>
        <begin position="94"/>
        <end position="368"/>
    </location>
</feature>
<dbReference type="EMBL" id="JADKNH010000010">
    <property type="protein sequence ID" value="MBF4694762.1"/>
    <property type="molecule type" value="Genomic_DNA"/>
</dbReference>
<keyword evidence="2" id="KW-0378">Hydrolase</keyword>
<name>A0ABR9ZWB7_9FIRM</name>
<keyword evidence="6" id="KW-0347">Helicase</keyword>